<dbReference type="EMBL" id="CAJPWZ010000675">
    <property type="protein sequence ID" value="CAG2198316.1"/>
    <property type="molecule type" value="Genomic_DNA"/>
</dbReference>
<evidence type="ECO:0000313" key="3">
    <source>
        <dbReference type="Proteomes" id="UP000683360"/>
    </source>
</evidence>
<name>A0A8S3QZC0_MYTED</name>
<dbReference type="InterPro" id="IPR041249">
    <property type="entry name" value="HEPN_DZIP3"/>
</dbReference>
<comment type="caution">
    <text evidence="2">The sequence shown here is derived from an EMBL/GenBank/DDBJ whole genome shotgun (WGS) entry which is preliminary data.</text>
</comment>
<evidence type="ECO:0000259" key="1">
    <source>
        <dbReference type="Pfam" id="PF18738"/>
    </source>
</evidence>
<accession>A0A8S3QZC0</accession>
<sequence length="165" mass="18219">MPEYTEWAPVVSSAKLDVTLMVCLLRNLPPMVAPPTPNGFDALPLSSDVSNGAHIARIKYYKNFIVSHSKDGQLSDADFNKIWIDMDVAINGLGNHQDITDAADAKTKVLDFKAIMEHLNIWMSIKRNRKRSVEHSGKIVEHASKIAKLETTVENLNIGHGKGDG</sequence>
<organism evidence="2 3">
    <name type="scientific">Mytilus edulis</name>
    <name type="common">Blue mussel</name>
    <dbReference type="NCBI Taxonomy" id="6550"/>
    <lineage>
        <taxon>Eukaryota</taxon>
        <taxon>Metazoa</taxon>
        <taxon>Spiralia</taxon>
        <taxon>Lophotrochozoa</taxon>
        <taxon>Mollusca</taxon>
        <taxon>Bivalvia</taxon>
        <taxon>Autobranchia</taxon>
        <taxon>Pteriomorphia</taxon>
        <taxon>Mytilida</taxon>
        <taxon>Mytiloidea</taxon>
        <taxon>Mytilidae</taxon>
        <taxon>Mytilinae</taxon>
        <taxon>Mytilus</taxon>
    </lineage>
</organism>
<dbReference type="Pfam" id="PF18738">
    <property type="entry name" value="HEPN_DZIP3"/>
    <property type="match status" value="1"/>
</dbReference>
<evidence type="ECO:0000313" key="2">
    <source>
        <dbReference type="EMBL" id="CAG2198316.1"/>
    </source>
</evidence>
<feature type="domain" description="DZIP3-like HEPN" evidence="1">
    <location>
        <begin position="8"/>
        <end position="111"/>
    </location>
</feature>
<keyword evidence="3" id="KW-1185">Reference proteome</keyword>
<dbReference type="AlphaFoldDB" id="A0A8S3QZC0"/>
<proteinExistence type="predicted"/>
<gene>
    <name evidence="2" type="ORF">MEDL_13063</name>
</gene>
<dbReference type="OrthoDB" id="5958466at2759"/>
<protein>
    <recommendedName>
        <fullName evidence="1">DZIP3-like HEPN domain-containing protein</fullName>
    </recommendedName>
</protein>
<dbReference type="Proteomes" id="UP000683360">
    <property type="component" value="Unassembled WGS sequence"/>
</dbReference>
<reference evidence="2" key="1">
    <citation type="submission" date="2021-03" db="EMBL/GenBank/DDBJ databases">
        <authorList>
            <person name="Bekaert M."/>
        </authorList>
    </citation>
    <scope>NUCLEOTIDE SEQUENCE</scope>
</reference>